<evidence type="ECO:0000313" key="2">
    <source>
        <dbReference type="Proteomes" id="UP000007266"/>
    </source>
</evidence>
<dbReference type="Proteomes" id="UP000007266">
    <property type="component" value="Linkage group 5"/>
</dbReference>
<dbReference type="AlphaFoldDB" id="A0A139WIB8"/>
<name>A0A139WIB8_TRICA</name>
<reference evidence="1 2" key="1">
    <citation type="journal article" date="2008" name="Nature">
        <title>The genome of the model beetle and pest Tribolium castaneum.</title>
        <authorList>
            <consortium name="Tribolium Genome Sequencing Consortium"/>
            <person name="Richards S."/>
            <person name="Gibbs R.A."/>
            <person name="Weinstock G.M."/>
            <person name="Brown S.J."/>
            <person name="Denell R."/>
            <person name="Beeman R.W."/>
            <person name="Gibbs R."/>
            <person name="Beeman R.W."/>
            <person name="Brown S.J."/>
            <person name="Bucher G."/>
            <person name="Friedrich M."/>
            <person name="Grimmelikhuijzen C.J."/>
            <person name="Klingler M."/>
            <person name="Lorenzen M."/>
            <person name="Richards S."/>
            <person name="Roth S."/>
            <person name="Schroder R."/>
            <person name="Tautz D."/>
            <person name="Zdobnov E.M."/>
            <person name="Muzny D."/>
            <person name="Gibbs R.A."/>
            <person name="Weinstock G.M."/>
            <person name="Attaway T."/>
            <person name="Bell S."/>
            <person name="Buhay C.J."/>
            <person name="Chandrabose M.N."/>
            <person name="Chavez D."/>
            <person name="Clerk-Blankenburg K.P."/>
            <person name="Cree A."/>
            <person name="Dao M."/>
            <person name="Davis C."/>
            <person name="Chacko J."/>
            <person name="Dinh H."/>
            <person name="Dugan-Rocha S."/>
            <person name="Fowler G."/>
            <person name="Garner T.T."/>
            <person name="Garnes J."/>
            <person name="Gnirke A."/>
            <person name="Hawes A."/>
            <person name="Hernandez J."/>
            <person name="Hines S."/>
            <person name="Holder M."/>
            <person name="Hume J."/>
            <person name="Jhangiani S.N."/>
            <person name="Joshi V."/>
            <person name="Khan Z.M."/>
            <person name="Jackson L."/>
            <person name="Kovar C."/>
            <person name="Kowis A."/>
            <person name="Lee S."/>
            <person name="Lewis L.R."/>
            <person name="Margolis J."/>
            <person name="Morgan M."/>
            <person name="Nazareth L.V."/>
            <person name="Nguyen N."/>
            <person name="Okwuonu G."/>
            <person name="Parker D."/>
            <person name="Richards S."/>
            <person name="Ruiz S.J."/>
            <person name="Santibanez J."/>
            <person name="Savard J."/>
            <person name="Scherer S.E."/>
            <person name="Schneider B."/>
            <person name="Sodergren E."/>
            <person name="Tautz D."/>
            <person name="Vattahil S."/>
            <person name="Villasana D."/>
            <person name="White C.S."/>
            <person name="Wright R."/>
            <person name="Park Y."/>
            <person name="Beeman R.W."/>
            <person name="Lord J."/>
            <person name="Oppert B."/>
            <person name="Lorenzen M."/>
            <person name="Brown S."/>
            <person name="Wang L."/>
            <person name="Savard J."/>
            <person name="Tautz D."/>
            <person name="Richards S."/>
            <person name="Weinstock G."/>
            <person name="Gibbs R.A."/>
            <person name="Liu Y."/>
            <person name="Worley K."/>
            <person name="Weinstock G."/>
            <person name="Elsik C.G."/>
            <person name="Reese J.T."/>
            <person name="Elhaik E."/>
            <person name="Landan G."/>
            <person name="Graur D."/>
            <person name="Arensburger P."/>
            <person name="Atkinson P."/>
            <person name="Beeman R.W."/>
            <person name="Beidler J."/>
            <person name="Brown S.J."/>
            <person name="Demuth J.P."/>
            <person name="Drury D.W."/>
            <person name="Du Y.Z."/>
            <person name="Fujiwara H."/>
            <person name="Lorenzen M."/>
            <person name="Maselli V."/>
            <person name="Osanai M."/>
            <person name="Park Y."/>
            <person name="Robertson H.M."/>
            <person name="Tu Z."/>
            <person name="Wang J.J."/>
            <person name="Wang S."/>
            <person name="Richards S."/>
            <person name="Song H."/>
            <person name="Zhang L."/>
            <person name="Sodergren E."/>
            <person name="Werner D."/>
            <person name="Stanke M."/>
            <person name="Morgenstern B."/>
            <person name="Solovyev V."/>
            <person name="Kosarev P."/>
            <person name="Brown G."/>
            <person name="Chen H.C."/>
            <person name="Ermolaeva O."/>
            <person name="Hlavina W."/>
            <person name="Kapustin Y."/>
            <person name="Kiryutin B."/>
            <person name="Kitts P."/>
            <person name="Maglott D."/>
            <person name="Pruitt K."/>
            <person name="Sapojnikov V."/>
            <person name="Souvorov A."/>
            <person name="Mackey A.J."/>
            <person name="Waterhouse R.M."/>
            <person name="Wyder S."/>
            <person name="Zdobnov E.M."/>
            <person name="Zdobnov E.M."/>
            <person name="Wyder S."/>
            <person name="Kriventseva E.V."/>
            <person name="Kadowaki T."/>
            <person name="Bork P."/>
            <person name="Aranda M."/>
            <person name="Bao R."/>
            <person name="Beermann A."/>
            <person name="Berns N."/>
            <person name="Bolognesi R."/>
            <person name="Bonneton F."/>
            <person name="Bopp D."/>
            <person name="Brown S.J."/>
            <person name="Bucher G."/>
            <person name="Butts T."/>
            <person name="Chaumot A."/>
            <person name="Denell R.E."/>
            <person name="Ferrier D.E."/>
            <person name="Friedrich M."/>
            <person name="Gordon C.M."/>
            <person name="Jindra M."/>
            <person name="Klingler M."/>
            <person name="Lan Q."/>
            <person name="Lattorff H.M."/>
            <person name="Laudet V."/>
            <person name="von Levetsow C."/>
            <person name="Liu Z."/>
            <person name="Lutz R."/>
            <person name="Lynch J.A."/>
            <person name="da Fonseca R.N."/>
            <person name="Posnien N."/>
            <person name="Reuter R."/>
            <person name="Roth S."/>
            <person name="Savard J."/>
            <person name="Schinko J.B."/>
            <person name="Schmitt C."/>
            <person name="Schoppmeier M."/>
            <person name="Schroder R."/>
            <person name="Shippy T.D."/>
            <person name="Simonnet F."/>
            <person name="Marques-Souza H."/>
            <person name="Tautz D."/>
            <person name="Tomoyasu Y."/>
            <person name="Trauner J."/>
            <person name="Van der Zee M."/>
            <person name="Vervoort M."/>
            <person name="Wittkopp N."/>
            <person name="Wimmer E.A."/>
            <person name="Yang X."/>
            <person name="Jones A.K."/>
            <person name="Sattelle D.B."/>
            <person name="Ebert P.R."/>
            <person name="Nelson D."/>
            <person name="Scott J.G."/>
            <person name="Beeman R.W."/>
            <person name="Muthukrishnan S."/>
            <person name="Kramer K.J."/>
            <person name="Arakane Y."/>
            <person name="Beeman R.W."/>
            <person name="Zhu Q."/>
            <person name="Hogenkamp D."/>
            <person name="Dixit R."/>
            <person name="Oppert B."/>
            <person name="Jiang H."/>
            <person name="Zou Z."/>
            <person name="Marshall J."/>
            <person name="Elpidina E."/>
            <person name="Vinokurov K."/>
            <person name="Oppert C."/>
            <person name="Zou Z."/>
            <person name="Evans J."/>
            <person name="Lu Z."/>
            <person name="Zhao P."/>
            <person name="Sumathipala N."/>
            <person name="Altincicek B."/>
            <person name="Vilcinskas A."/>
            <person name="Williams M."/>
            <person name="Hultmark D."/>
            <person name="Hetru C."/>
            <person name="Jiang H."/>
            <person name="Grimmelikhuijzen C.J."/>
            <person name="Hauser F."/>
            <person name="Cazzamali G."/>
            <person name="Williamson M."/>
            <person name="Park Y."/>
            <person name="Li B."/>
            <person name="Tanaka Y."/>
            <person name="Predel R."/>
            <person name="Neupert S."/>
            <person name="Schachtner J."/>
            <person name="Verleyen P."/>
            <person name="Raible F."/>
            <person name="Bork P."/>
            <person name="Friedrich M."/>
            <person name="Walden K.K."/>
            <person name="Robertson H.M."/>
            <person name="Angeli S."/>
            <person name="Foret S."/>
            <person name="Bucher G."/>
            <person name="Schuetz S."/>
            <person name="Maleszka R."/>
            <person name="Wimmer E.A."/>
            <person name="Beeman R.W."/>
            <person name="Lorenzen M."/>
            <person name="Tomoyasu Y."/>
            <person name="Miller S.C."/>
            <person name="Grossmann D."/>
            <person name="Bucher G."/>
        </authorList>
    </citation>
    <scope>NUCLEOTIDE SEQUENCE [LARGE SCALE GENOMIC DNA]</scope>
    <source>
        <strain evidence="1 2">Georgia GA2</strain>
    </source>
</reference>
<dbReference type="EMBL" id="KQ971342">
    <property type="protein sequence ID" value="KYB27497.1"/>
    <property type="molecule type" value="Genomic_DNA"/>
</dbReference>
<proteinExistence type="predicted"/>
<keyword evidence="2" id="KW-1185">Reference proteome</keyword>
<gene>
    <name evidence="1" type="primary">AUGUSTUS-3.0.2_33020</name>
    <name evidence="1" type="ORF">TcasGA2_TC033020</name>
</gene>
<accession>A0A139WIB8</accession>
<protein>
    <submittedName>
        <fullName evidence="1">Uncharacterized protein</fullName>
    </submittedName>
</protein>
<organism evidence="1 2">
    <name type="scientific">Tribolium castaneum</name>
    <name type="common">Red flour beetle</name>
    <dbReference type="NCBI Taxonomy" id="7070"/>
    <lineage>
        <taxon>Eukaryota</taxon>
        <taxon>Metazoa</taxon>
        <taxon>Ecdysozoa</taxon>
        <taxon>Arthropoda</taxon>
        <taxon>Hexapoda</taxon>
        <taxon>Insecta</taxon>
        <taxon>Pterygota</taxon>
        <taxon>Neoptera</taxon>
        <taxon>Endopterygota</taxon>
        <taxon>Coleoptera</taxon>
        <taxon>Polyphaga</taxon>
        <taxon>Cucujiformia</taxon>
        <taxon>Tenebrionidae</taxon>
        <taxon>Tenebrionidae incertae sedis</taxon>
        <taxon>Tribolium</taxon>
    </lineage>
</organism>
<sequence>MFNVVMYIKSKVENITGVKLVIKRLLRNVSSIITQTSLGIC</sequence>
<dbReference type="InParanoid" id="A0A139WIB8"/>
<evidence type="ECO:0000313" key="1">
    <source>
        <dbReference type="EMBL" id="KYB27497.1"/>
    </source>
</evidence>
<reference evidence="1 2" key="2">
    <citation type="journal article" date="2010" name="Nucleic Acids Res.">
        <title>BeetleBase in 2010: revisions to provide comprehensive genomic information for Tribolium castaneum.</title>
        <authorList>
            <person name="Kim H.S."/>
            <person name="Murphy T."/>
            <person name="Xia J."/>
            <person name="Caragea D."/>
            <person name="Park Y."/>
            <person name="Beeman R.W."/>
            <person name="Lorenzen M.D."/>
            <person name="Butcher S."/>
            <person name="Manak J.R."/>
            <person name="Brown S.J."/>
        </authorList>
    </citation>
    <scope>GENOME REANNOTATION</scope>
    <source>
        <strain evidence="1 2">Georgia GA2</strain>
    </source>
</reference>